<name>A0AAN8LY42_9TELE</name>
<accession>A0AAN8LY42</accession>
<evidence type="ECO:0000256" key="1">
    <source>
        <dbReference type="SAM" id="MobiDB-lite"/>
    </source>
</evidence>
<proteinExistence type="predicted"/>
<dbReference type="EMBL" id="JAGTTL010000009">
    <property type="protein sequence ID" value="KAK6318464.1"/>
    <property type="molecule type" value="Genomic_DNA"/>
</dbReference>
<gene>
    <name evidence="2" type="ORF">J4Q44_G00117550</name>
</gene>
<keyword evidence="3" id="KW-1185">Reference proteome</keyword>
<organism evidence="2 3">
    <name type="scientific">Coregonus suidteri</name>
    <dbReference type="NCBI Taxonomy" id="861788"/>
    <lineage>
        <taxon>Eukaryota</taxon>
        <taxon>Metazoa</taxon>
        <taxon>Chordata</taxon>
        <taxon>Craniata</taxon>
        <taxon>Vertebrata</taxon>
        <taxon>Euteleostomi</taxon>
        <taxon>Actinopterygii</taxon>
        <taxon>Neopterygii</taxon>
        <taxon>Teleostei</taxon>
        <taxon>Protacanthopterygii</taxon>
        <taxon>Salmoniformes</taxon>
        <taxon>Salmonidae</taxon>
        <taxon>Coregoninae</taxon>
        <taxon>Coregonus</taxon>
    </lineage>
</organism>
<comment type="caution">
    <text evidence="2">The sequence shown here is derived from an EMBL/GenBank/DDBJ whole genome shotgun (WGS) entry which is preliminary data.</text>
</comment>
<evidence type="ECO:0000313" key="2">
    <source>
        <dbReference type="EMBL" id="KAK6318464.1"/>
    </source>
</evidence>
<evidence type="ECO:0000313" key="3">
    <source>
        <dbReference type="Proteomes" id="UP001356427"/>
    </source>
</evidence>
<reference evidence="2 3" key="1">
    <citation type="submission" date="2021-04" db="EMBL/GenBank/DDBJ databases">
        <authorList>
            <person name="De Guttry C."/>
            <person name="Zahm M."/>
            <person name="Klopp C."/>
            <person name="Cabau C."/>
            <person name="Louis A."/>
            <person name="Berthelot C."/>
            <person name="Parey E."/>
            <person name="Roest Crollius H."/>
            <person name="Montfort J."/>
            <person name="Robinson-Rechavi M."/>
            <person name="Bucao C."/>
            <person name="Bouchez O."/>
            <person name="Gislard M."/>
            <person name="Lluch J."/>
            <person name="Milhes M."/>
            <person name="Lampietro C."/>
            <person name="Lopez Roques C."/>
            <person name="Donnadieu C."/>
            <person name="Braasch I."/>
            <person name="Desvignes T."/>
            <person name="Postlethwait J."/>
            <person name="Bobe J."/>
            <person name="Wedekind C."/>
            <person name="Guiguen Y."/>
        </authorList>
    </citation>
    <scope>NUCLEOTIDE SEQUENCE [LARGE SCALE GENOMIC DNA]</scope>
    <source>
        <strain evidence="2">Cs_M1</strain>
        <tissue evidence="2">Blood</tissue>
    </source>
</reference>
<dbReference type="Proteomes" id="UP001356427">
    <property type="component" value="Unassembled WGS sequence"/>
</dbReference>
<protein>
    <submittedName>
        <fullName evidence="2">Uncharacterized protein</fullName>
    </submittedName>
</protein>
<dbReference type="AlphaFoldDB" id="A0AAN8LY42"/>
<feature type="region of interest" description="Disordered" evidence="1">
    <location>
        <begin position="18"/>
        <end position="105"/>
    </location>
</feature>
<sequence length="105" mass="11579">MFIARTDNYSVAEQRAKWRVDTSNVESDEEPAKRAVTKPIRFRVEPPDDDGSEALQKKTNEPRQAQLPVPQLPPAPSVADAEDLRPCATSSQSDISPSVEEEAMG</sequence>